<reference evidence="1" key="1">
    <citation type="submission" date="2021-03" db="EMBL/GenBank/DDBJ databases">
        <title>Draft genome sequence of rust myrtle Austropuccinia psidii MF-1, a brazilian biotype.</title>
        <authorList>
            <person name="Quecine M.C."/>
            <person name="Pachon D.M.R."/>
            <person name="Bonatelli M.L."/>
            <person name="Correr F.H."/>
            <person name="Franceschini L.M."/>
            <person name="Leite T.F."/>
            <person name="Margarido G.R.A."/>
            <person name="Almeida C.A."/>
            <person name="Ferrarezi J.A."/>
            <person name="Labate C.A."/>
        </authorList>
    </citation>
    <scope>NUCLEOTIDE SEQUENCE</scope>
    <source>
        <strain evidence="1">MF-1</strain>
    </source>
</reference>
<protein>
    <submittedName>
        <fullName evidence="1">Uncharacterized protein</fullName>
    </submittedName>
</protein>
<accession>A0A9Q3EB21</accession>
<sequence length="78" mass="8500">MGEAEDEEEECEENEVAAALEGAPQASKAPNIALSNQSPFFQAEPNFLQMMDQMTQFMGQLTQAVSTSKNSRAPAFKT</sequence>
<keyword evidence="2" id="KW-1185">Reference proteome</keyword>
<name>A0A9Q3EB21_9BASI</name>
<proteinExistence type="predicted"/>
<dbReference type="EMBL" id="AVOT02026323">
    <property type="protein sequence ID" value="MBW0517999.1"/>
    <property type="molecule type" value="Genomic_DNA"/>
</dbReference>
<comment type="caution">
    <text evidence="1">The sequence shown here is derived from an EMBL/GenBank/DDBJ whole genome shotgun (WGS) entry which is preliminary data.</text>
</comment>
<dbReference type="AlphaFoldDB" id="A0A9Q3EB21"/>
<evidence type="ECO:0000313" key="1">
    <source>
        <dbReference type="EMBL" id="MBW0517999.1"/>
    </source>
</evidence>
<organism evidence="1 2">
    <name type="scientific">Austropuccinia psidii MF-1</name>
    <dbReference type="NCBI Taxonomy" id="1389203"/>
    <lineage>
        <taxon>Eukaryota</taxon>
        <taxon>Fungi</taxon>
        <taxon>Dikarya</taxon>
        <taxon>Basidiomycota</taxon>
        <taxon>Pucciniomycotina</taxon>
        <taxon>Pucciniomycetes</taxon>
        <taxon>Pucciniales</taxon>
        <taxon>Sphaerophragmiaceae</taxon>
        <taxon>Austropuccinia</taxon>
    </lineage>
</organism>
<dbReference type="Proteomes" id="UP000765509">
    <property type="component" value="Unassembled WGS sequence"/>
</dbReference>
<evidence type="ECO:0000313" key="2">
    <source>
        <dbReference type="Proteomes" id="UP000765509"/>
    </source>
</evidence>
<gene>
    <name evidence="1" type="ORF">O181_057714</name>
</gene>